<dbReference type="InterPro" id="IPR013785">
    <property type="entry name" value="Aldolase_TIM"/>
</dbReference>
<dbReference type="SFLD" id="SFLDG01386">
    <property type="entry name" value="main_SPASM_domain-containing"/>
    <property type="match status" value="1"/>
</dbReference>
<dbReference type="InterPro" id="IPR058240">
    <property type="entry name" value="rSAM_sf"/>
</dbReference>
<accession>A0ABR5SDW9</accession>
<evidence type="ECO:0000256" key="3">
    <source>
        <dbReference type="ARBA" id="ARBA00022691"/>
    </source>
</evidence>
<gene>
    <name evidence="8" type="ORF">ASN18_2851</name>
</gene>
<keyword evidence="3" id="KW-0949">S-adenosyl-L-methionine</keyword>
<organism evidence="8 9">
    <name type="scientific">Candidatus Magnetominusculus xianensis</name>
    <dbReference type="NCBI Taxonomy" id="1748249"/>
    <lineage>
        <taxon>Bacteria</taxon>
        <taxon>Pseudomonadati</taxon>
        <taxon>Nitrospirota</taxon>
        <taxon>Nitrospiria</taxon>
        <taxon>Nitrospirales</taxon>
        <taxon>Nitrospiraceae</taxon>
        <taxon>Candidatus Magnetominusculus</taxon>
    </lineage>
</organism>
<dbReference type="Pfam" id="PF04055">
    <property type="entry name" value="Radical_SAM"/>
    <property type="match status" value="1"/>
</dbReference>
<dbReference type="InterPro" id="IPR007197">
    <property type="entry name" value="rSAM"/>
</dbReference>
<keyword evidence="2" id="KW-0004">4Fe-4S</keyword>
<keyword evidence="9" id="KW-1185">Reference proteome</keyword>
<evidence type="ECO:0000256" key="6">
    <source>
        <dbReference type="ARBA" id="ARBA00023014"/>
    </source>
</evidence>
<keyword evidence="5" id="KW-0408">Iron</keyword>
<dbReference type="SFLD" id="SFLDG01067">
    <property type="entry name" value="SPASM/twitch_domain_containing"/>
    <property type="match status" value="1"/>
</dbReference>
<dbReference type="PANTHER" id="PTHR43273:SF8">
    <property type="entry name" value="RADICAL SAM DOMAIN PROTEIN"/>
    <property type="match status" value="1"/>
</dbReference>
<keyword evidence="6" id="KW-0411">Iron-sulfur</keyword>
<dbReference type="CDD" id="cd01335">
    <property type="entry name" value="Radical_SAM"/>
    <property type="match status" value="1"/>
</dbReference>
<dbReference type="SFLD" id="SFLDG01384">
    <property type="entry name" value="thioether_bond_formation_requi"/>
    <property type="match status" value="1"/>
</dbReference>
<evidence type="ECO:0000256" key="2">
    <source>
        <dbReference type="ARBA" id="ARBA00022485"/>
    </source>
</evidence>
<dbReference type="EMBL" id="LNQR01000116">
    <property type="protein sequence ID" value="KWT78346.1"/>
    <property type="molecule type" value="Genomic_DNA"/>
</dbReference>
<dbReference type="InterPro" id="IPR023867">
    <property type="entry name" value="Sulphatase_maturase_rSAM"/>
</dbReference>
<dbReference type="NCBIfam" id="TIGR04085">
    <property type="entry name" value="rSAM_more_4Fe4S"/>
    <property type="match status" value="1"/>
</dbReference>
<dbReference type="PANTHER" id="PTHR43273">
    <property type="entry name" value="ANAEROBIC SULFATASE-MATURATING ENZYME HOMOLOG ASLB-RELATED"/>
    <property type="match status" value="1"/>
</dbReference>
<dbReference type="Gene3D" id="3.20.20.70">
    <property type="entry name" value="Aldolase class I"/>
    <property type="match status" value="1"/>
</dbReference>
<comment type="caution">
    <text evidence="8">The sequence shown here is derived from an EMBL/GenBank/DDBJ whole genome shotgun (WGS) entry which is preliminary data.</text>
</comment>
<proteinExistence type="predicted"/>
<dbReference type="RefSeq" id="WP_085053469.1">
    <property type="nucleotide sequence ID" value="NZ_LNQR01000116.1"/>
</dbReference>
<evidence type="ECO:0000256" key="1">
    <source>
        <dbReference type="ARBA" id="ARBA00001966"/>
    </source>
</evidence>
<dbReference type="InterPro" id="IPR023885">
    <property type="entry name" value="4Fe4S-binding_SPASM_dom"/>
</dbReference>
<dbReference type="PROSITE" id="PS51918">
    <property type="entry name" value="RADICAL_SAM"/>
    <property type="match status" value="1"/>
</dbReference>
<dbReference type="SFLD" id="SFLDS00029">
    <property type="entry name" value="Radical_SAM"/>
    <property type="match status" value="1"/>
</dbReference>
<dbReference type="PROSITE" id="PS01305">
    <property type="entry name" value="MOAA_NIFB_PQQE"/>
    <property type="match status" value="1"/>
</dbReference>
<dbReference type="Proteomes" id="UP000060487">
    <property type="component" value="Unassembled WGS sequence"/>
</dbReference>
<evidence type="ECO:0000256" key="4">
    <source>
        <dbReference type="ARBA" id="ARBA00022723"/>
    </source>
</evidence>
<dbReference type="InterPro" id="IPR000385">
    <property type="entry name" value="MoaA_NifB_PqqE_Fe-S-bd_CS"/>
</dbReference>
<reference evidence="8 9" key="1">
    <citation type="submission" date="2015-11" db="EMBL/GenBank/DDBJ databases">
        <authorList>
            <person name="Lin W."/>
        </authorList>
    </citation>
    <scope>NUCLEOTIDE SEQUENCE [LARGE SCALE GENOMIC DNA]</scope>
    <source>
        <strain evidence="8 9">HCH-1</strain>
    </source>
</reference>
<comment type="cofactor">
    <cofactor evidence="1">
        <name>[4Fe-4S] cluster</name>
        <dbReference type="ChEBI" id="CHEBI:49883"/>
    </cofactor>
</comment>
<evidence type="ECO:0000313" key="9">
    <source>
        <dbReference type="Proteomes" id="UP000060487"/>
    </source>
</evidence>
<evidence type="ECO:0000313" key="8">
    <source>
        <dbReference type="EMBL" id="KWT78346.1"/>
    </source>
</evidence>
<evidence type="ECO:0000259" key="7">
    <source>
        <dbReference type="PROSITE" id="PS51918"/>
    </source>
</evidence>
<name>A0ABR5SDW9_9BACT</name>
<sequence>MFGMYEIDCEGRRYFGNVSLKEFHRFTRNGDTYLFNIEKMTSHKISASTSRNIDSVLYSFGELVPAPMVEELRKIDLIDDPQTENDCGVSDKADTNGRTEKKSEFSVSNIALFVAQTCNMRCVYCYGEGGEYGGKGMMSEETAFMAVDWLMDNSKSAEKVNISFFGGEPLLNFPLIKRTVEYAKGRAAERNKKVSFGMTTNASLLTEEIISFMKEEKINTLVSFDGSADIQNRQRPFADGNGSYDSVIANIQKLLAVFPETTARATVYGDTDPVEIKNGMKKAEFKTFFVIKASPVILTGGNLDASDRAADEDMSRRMMEYKEKEWDGFVETLRNRNADVHQVGQIPEPLVTGEKRYFMCGVGKGLAGISVSGDIYPCHRFAGQEDAKIGNIIDYKVEGINDYHRSVVTNLPRCSTCWARYICGGGCFYDNKSRTGDMRIPDIFYCNETKANAETVIAMYARLDDTDKEYLKGLYRNLVDERLP</sequence>
<feature type="domain" description="Radical SAM core" evidence="7">
    <location>
        <begin position="104"/>
        <end position="328"/>
    </location>
</feature>
<dbReference type="SUPFAM" id="SSF102114">
    <property type="entry name" value="Radical SAM enzymes"/>
    <property type="match status" value="1"/>
</dbReference>
<keyword evidence="4" id="KW-0479">Metal-binding</keyword>
<evidence type="ECO:0000256" key="5">
    <source>
        <dbReference type="ARBA" id="ARBA00023004"/>
    </source>
</evidence>
<protein>
    <submittedName>
        <fullName evidence="8">Nif11-like peptide radical SAM maturase</fullName>
    </submittedName>
</protein>